<keyword evidence="3" id="KW-1185">Reference proteome</keyword>
<dbReference type="EMBL" id="JAVDTT010000004">
    <property type="protein sequence ID" value="MDR6842868.1"/>
    <property type="molecule type" value="Genomic_DNA"/>
</dbReference>
<keyword evidence="1" id="KW-0812">Transmembrane</keyword>
<accession>A0ABU1RVR1</accession>
<evidence type="ECO:0008006" key="4">
    <source>
        <dbReference type="Google" id="ProtNLM"/>
    </source>
</evidence>
<name>A0ABU1RVR1_9GAMM</name>
<organism evidence="2 3">
    <name type="scientific">Pseudoxanthomonas sacheonensis</name>
    <dbReference type="NCBI Taxonomy" id="443615"/>
    <lineage>
        <taxon>Bacteria</taxon>
        <taxon>Pseudomonadati</taxon>
        <taxon>Pseudomonadota</taxon>
        <taxon>Gammaproteobacteria</taxon>
        <taxon>Lysobacterales</taxon>
        <taxon>Lysobacteraceae</taxon>
        <taxon>Pseudoxanthomonas</taxon>
    </lineage>
</organism>
<feature type="transmembrane region" description="Helical" evidence="1">
    <location>
        <begin position="6"/>
        <end position="23"/>
    </location>
</feature>
<proteinExistence type="predicted"/>
<keyword evidence="1" id="KW-0472">Membrane</keyword>
<comment type="caution">
    <text evidence="2">The sequence shown here is derived from an EMBL/GenBank/DDBJ whole genome shotgun (WGS) entry which is preliminary data.</text>
</comment>
<reference evidence="2 3" key="1">
    <citation type="submission" date="2023-07" db="EMBL/GenBank/DDBJ databases">
        <title>Sorghum-associated microbial communities from plants grown in Nebraska, USA.</title>
        <authorList>
            <person name="Schachtman D."/>
        </authorList>
    </citation>
    <scope>NUCLEOTIDE SEQUENCE [LARGE SCALE GENOMIC DNA]</scope>
    <source>
        <strain evidence="2 3">BE107</strain>
    </source>
</reference>
<evidence type="ECO:0000256" key="1">
    <source>
        <dbReference type="SAM" id="Phobius"/>
    </source>
</evidence>
<evidence type="ECO:0000313" key="2">
    <source>
        <dbReference type="EMBL" id="MDR6842868.1"/>
    </source>
</evidence>
<protein>
    <recommendedName>
        <fullName evidence="4">Secreted protein</fullName>
    </recommendedName>
</protein>
<gene>
    <name evidence="2" type="ORF">J2W94_003173</name>
</gene>
<evidence type="ECO:0000313" key="3">
    <source>
        <dbReference type="Proteomes" id="UP001254759"/>
    </source>
</evidence>
<keyword evidence="1" id="KW-1133">Transmembrane helix</keyword>
<sequence>MGLQKAGIFQIALLRILLLLLLLPSNPVRRGKQDGINPAGAAHTDVRRFRRRRRRLPEIPGLLANLRKAQARR</sequence>
<dbReference type="Proteomes" id="UP001254759">
    <property type="component" value="Unassembled WGS sequence"/>
</dbReference>